<dbReference type="AlphaFoldDB" id="A0A6C0KMQ9"/>
<name>A0A6C0KMQ9_9ZZZZ</name>
<reference evidence="1" key="1">
    <citation type="journal article" date="2020" name="Nature">
        <title>Giant virus diversity and host interactions through global metagenomics.</title>
        <authorList>
            <person name="Schulz F."/>
            <person name="Roux S."/>
            <person name="Paez-Espino D."/>
            <person name="Jungbluth S."/>
            <person name="Walsh D.A."/>
            <person name="Denef V.J."/>
            <person name="McMahon K.D."/>
            <person name="Konstantinidis K.T."/>
            <person name="Eloe-Fadrosh E.A."/>
            <person name="Kyrpides N.C."/>
            <person name="Woyke T."/>
        </authorList>
    </citation>
    <scope>NUCLEOTIDE SEQUENCE</scope>
    <source>
        <strain evidence="1">GVMAG-S-3300012919-55</strain>
    </source>
</reference>
<accession>A0A6C0KMQ9</accession>
<sequence>MDIVLLRSQLEKHPPNINYIKKIVNTFKQGLFKFVPNKPEIHEMIESDLPLDIIGPSSISHIIDRLIHWIEQFQAPSHDSITTTWRKQFANSTSDVDFICTFVIEYKNHTELVYKERWKALMRLANNENIVPPEYRTCGNGL</sequence>
<evidence type="ECO:0000313" key="1">
    <source>
        <dbReference type="EMBL" id="QHU17634.1"/>
    </source>
</evidence>
<organism evidence="1">
    <name type="scientific">viral metagenome</name>
    <dbReference type="NCBI Taxonomy" id="1070528"/>
    <lineage>
        <taxon>unclassified sequences</taxon>
        <taxon>metagenomes</taxon>
        <taxon>organismal metagenomes</taxon>
    </lineage>
</organism>
<proteinExistence type="predicted"/>
<dbReference type="EMBL" id="MN740916">
    <property type="protein sequence ID" value="QHU17634.1"/>
    <property type="molecule type" value="Genomic_DNA"/>
</dbReference>
<protein>
    <submittedName>
        <fullName evidence="1">Uncharacterized protein</fullName>
    </submittedName>
</protein>